<proteinExistence type="predicted"/>
<dbReference type="STRING" id="27835.A0A0N4XTV6"/>
<reference evidence="2 3" key="2">
    <citation type="submission" date="2018-11" db="EMBL/GenBank/DDBJ databases">
        <authorList>
            <consortium name="Pathogen Informatics"/>
        </authorList>
    </citation>
    <scope>NUCLEOTIDE SEQUENCE [LARGE SCALE GENOMIC DNA]</scope>
</reference>
<evidence type="ECO:0000259" key="1">
    <source>
        <dbReference type="Pfam" id="PF13843"/>
    </source>
</evidence>
<dbReference type="EMBL" id="UYSL01019774">
    <property type="protein sequence ID" value="VDL69662.1"/>
    <property type="molecule type" value="Genomic_DNA"/>
</dbReference>
<evidence type="ECO:0000313" key="3">
    <source>
        <dbReference type="Proteomes" id="UP000271162"/>
    </source>
</evidence>
<dbReference type="InterPro" id="IPR029526">
    <property type="entry name" value="PGBD"/>
</dbReference>
<sequence length="140" mass="16029">MVRAQFETLLGYLHFVDNNTSDKMNRVYKIQAILDMLNASLLHVYKPRQQLCIDESMVPSRGTIVFRQFNKSKKCKYGIKLFKLCSKGGYTNRVKVYVGKEYDTDGSAAQSVVLELMNNYLDQGRDLSTDSWYFSIAGGM</sequence>
<dbReference type="OMA" id="NTCKFIV"/>
<feature type="domain" description="PiggyBac transposable element-derived protein" evidence="1">
    <location>
        <begin position="1"/>
        <end position="136"/>
    </location>
</feature>
<protein>
    <submittedName>
        <fullName evidence="4">PiggyBac transposable element-derived protein 4 (inferred by orthology to a human protein)</fullName>
    </submittedName>
</protein>
<gene>
    <name evidence="2" type="ORF">NBR_LOCUS6073</name>
</gene>
<accession>A0A0N4XTV6</accession>
<evidence type="ECO:0000313" key="4">
    <source>
        <dbReference type="WBParaSite" id="NBR_0000607201-mRNA-1"/>
    </source>
</evidence>
<name>A0A0N4XTV6_NIPBR</name>
<dbReference type="Proteomes" id="UP000271162">
    <property type="component" value="Unassembled WGS sequence"/>
</dbReference>
<dbReference type="Pfam" id="PF13843">
    <property type="entry name" value="DDE_Tnp_1_7"/>
    <property type="match status" value="1"/>
</dbReference>
<reference evidence="4" key="1">
    <citation type="submission" date="2017-02" db="UniProtKB">
        <authorList>
            <consortium name="WormBaseParasite"/>
        </authorList>
    </citation>
    <scope>IDENTIFICATION</scope>
</reference>
<dbReference type="PANTHER" id="PTHR46599:SF3">
    <property type="entry name" value="PIGGYBAC TRANSPOSABLE ELEMENT-DERIVED PROTEIN 4"/>
    <property type="match status" value="1"/>
</dbReference>
<evidence type="ECO:0000313" key="2">
    <source>
        <dbReference type="EMBL" id="VDL69662.1"/>
    </source>
</evidence>
<organism evidence="4">
    <name type="scientific">Nippostrongylus brasiliensis</name>
    <name type="common">Rat hookworm</name>
    <dbReference type="NCBI Taxonomy" id="27835"/>
    <lineage>
        <taxon>Eukaryota</taxon>
        <taxon>Metazoa</taxon>
        <taxon>Ecdysozoa</taxon>
        <taxon>Nematoda</taxon>
        <taxon>Chromadorea</taxon>
        <taxon>Rhabditida</taxon>
        <taxon>Rhabditina</taxon>
        <taxon>Rhabditomorpha</taxon>
        <taxon>Strongyloidea</taxon>
        <taxon>Heligmosomidae</taxon>
        <taxon>Nippostrongylus</taxon>
    </lineage>
</organism>
<dbReference type="AlphaFoldDB" id="A0A0N4XTV6"/>
<keyword evidence="3" id="KW-1185">Reference proteome</keyword>
<dbReference type="WBParaSite" id="NBR_0000607201-mRNA-1">
    <property type="protein sequence ID" value="NBR_0000607201-mRNA-1"/>
    <property type="gene ID" value="NBR_0000607201"/>
</dbReference>
<dbReference type="PANTHER" id="PTHR46599">
    <property type="entry name" value="PIGGYBAC TRANSPOSABLE ELEMENT-DERIVED PROTEIN 4"/>
    <property type="match status" value="1"/>
</dbReference>